<evidence type="ECO:0000256" key="2">
    <source>
        <dbReference type="ARBA" id="ARBA00022692"/>
    </source>
</evidence>
<dbReference type="PANTHER" id="PTHR11814">
    <property type="entry name" value="SULFATE TRANSPORTER"/>
    <property type="match status" value="1"/>
</dbReference>
<evidence type="ECO:0000313" key="8">
    <source>
        <dbReference type="Proteomes" id="UP001500298"/>
    </source>
</evidence>
<feature type="transmembrane region" description="Helical" evidence="5">
    <location>
        <begin position="338"/>
        <end position="356"/>
    </location>
</feature>
<dbReference type="EMBL" id="BAABJX010000006">
    <property type="protein sequence ID" value="GAA4822300.1"/>
    <property type="molecule type" value="Genomic_DNA"/>
</dbReference>
<feature type="transmembrane region" description="Helical" evidence="5">
    <location>
        <begin position="314"/>
        <end position="332"/>
    </location>
</feature>
<evidence type="ECO:0000256" key="4">
    <source>
        <dbReference type="ARBA" id="ARBA00023136"/>
    </source>
</evidence>
<evidence type="ECO:0000259" key="6">
    <source>
        <dbReference type="Pfam" id="PF00916"/>
    </source>
</evidence>
<feature type="transmembrane region" description="Helical" evidence="5">
    <location>
        <begin position="12"/>
        <end position="33"/>
    </location>
</feature>
<accession>A0ABP9CXY7</accession>
<gene>
    <name evidence="7" type="ORF">GCM10023331_03320</name>
</gene>
<protein>
    <submittedName>
        <fullName evidence="7">SulP family inorganic anion transporter</fullName>
    </submittedName>
</protein>
<keyword evidence="3 5" id="KW-1133">Transmembrane helix</keyword>
<organism evidence="7 8">
    <name type="scientific">Algivirga pacifica</name>
    <dbReference type="NCBI Taxonomy" id="1162670"/>
    <lineage>
        <taxon>Bacteria</taxon>
        <taxon>Pseudomonadati</taxon>
        <taxon>Bacteroidota</taxon>
        <taxon>Cytophagia</taxon>
        <taxon>Cytophagales</taxon>
        <taxon>Flammeovirgaceae</taxon>
        <taxon>Algivirga</taxon>
    </lineage>
</organism>
<comment type="subcellular location">
    <subcellularLocation>
        <location evidence="1">Membrane</location>
        <topology evidence="1">Multi-pass membrane protein</topology>
    </subcellularLocation>
</comment>
<feature type="transmembrane region" description="Helical" evidence="5">
    <location>
        <begin position="237"/>
        <end position="256"/>
    </location>
</feature>
<proteinExistence type="predicted"/>
<feature type="transmembrane region" description="Helical" evidence="5">
    <location>
        <begin position="134"/>
        <end position="157"/>
    </location>
</feature>
<feature type="transmembrane region" description="Helical" evidence="5">
    <location>
        <begin position="169"/>
        <end position="186"/>
    </location>
</feature>
<feature type="transmembrane region" description="Helical" evidence="5">
    <location>
        <begin position="88"/>
        <end position="106"/>
    </location>
</feature>
<dbReference type="Pfam" id="PF00916">
    <property type="entry name" value="Sulfate_transp"/>
    <property type="match status" value="1"/>
</dbReference>
<dbReference type="Proteomes" id="UP001500298">
    <property type="component" value="Unassembled WGS sequence"/>
</dbReference>
<keyword evidence="8" id="KW-1185">Reference proteome</keyword>
<evidence type="ECO:0000256" key="5">
    <source>
        <dbReference type="SAM" id="Phobius"/>
    </source>
</evidence>
<dbReference type="InterPro" id="IPR011547">
    <property type="entry name" value="SLC26A/SulP_dom"/>
</dbReference>
<evidence type="ECO:0000313" key="7">
    <source>
        <dbReference type="EMBL" id="GAA4822300.1"/>
    </source>
</evidence>
<dbReference type="InterPro" id="IPR001902">
    <property type="entry name" value="SLC26A/SulP_fam"/>
</dbReference>
<comment type="caution">
    <text evidence="7">The sequence shown here is derived from an EMBL/GenBank/DDBJ whole genome shotgun (WGS) entry which is preliminary data.</text>
</comment>
<evidence type="ECO:0000256" key="3">
    <source>
        <dbReference type="ARBA" id="ARBA00022989"/>
    </source>
</evidence>
<feature type="domain" description="SLC26A/SulP transporter" evidence="6">
    <location>
        <begin position="1"/>
        <end position="362"/>
    </location>
</feature>
<name>A0ABP9CXY7_9BACT</name>
<evidence type="ECO:0000256" key="1">
    <source>
        <dbReference type="ARBA" id="ARBA00004141"/>
    </source>
</evidence>
<keyword evidence="2 5" id="KW-0812">Transmembrane</keyword>
<feature type="transmembrane region" description="Helical" evidence="5">
    <location>
        <begin position="53"/>
        <end position="76"/>
    </location>
</feature>
<reference evidence="8" key="1">
    <citation type="journal article" date="2019" name="Int. J. Syst. Evol. Microbiol.">
        <title>The Global Catalogue of Microorganisms (GCM) 10K type strain sequencing project: providing services to taxonomists for standard genome sequencing and annotation.</title>
        <authorList>
            <consortium name="The Broad Institute Genomics Platform"/>
            <consortium name="The Broad Institute Genome Sequencing Center for Infectious Disease"/>
            <person name="Wu L."/>
            <person name="Ma J."/>
        </authorList>
    </citation>
    <scope>NUCLEOTIDE SEQUENCE [LARGE SCALE GENOMIC DNA]</scope>
    <source>
        <strain evidence="8">JCM 18326</strain>
    </source>
</reference>
<feature type="transmembrane region" description="Helical" evidence="5">
    <location>
        <begin position="368"/>
        <end position="399"/>
    </location>
</feature>
<sequence>MGIALASGAPPFAGIIAGVVGGLVVASLSGSALGVSGPAAGLAVMVADAIMDLGSFEVFLLAVIITGVVQFIAGVAKAGIIGHYFPTAVIKGMLAGIGVIIFLKQIPHALGYDPSWEGELEFVQQDGHNTFEEIYYAFLYNSEGAILITIVSLALLIFWESKWIQNIKVLKMLPGPLLVVVLGALLNETYQYWYPEWTLDNNEEVKHLVSLPVADSIEGFLGLLTFPDFSALLDPKVYVAGMTIAVVASLETLLSVEATDKLDPYKRVTSTNRELKAQGIGNMVSGLVGGLPVTQVIIRSAANVNSGGKTRMSAIFHGGFLLLCVALIPVTLNKIPLASLAAVLLMIGYKLANPALFRQMYRKGWAQFIPFTVTVLGLVFTDMLIGIGLGMAVAIFIILKHNYQIPYSFRKEKHQEGDKVVLRLAEEVSFLNKAQIKVMLENLPRNTNLLIDGSRSVTIDQDVLEIIEGFIAHAKLKDIQVKVKGIKGLAIEEKYYLTTEEGKK</sequence>
<keyword evidence="4 5" id="KW-0472">Membrane</keyword>